<dbReference type="InterPro" id="IPR006059">
    <property type="entry name" value="SBP"/>
</dbReference>
<dbReference type="Pfam" id="PF01547">
    <property type="entry name" value="SBP_bac_1"/>
    <property type="match status" value="1"/>
</dbReference>
<dbReference type="PANTHER" id="PTHR43649">
    <property type="entry name" value="ARABINOSE-BINDING PROTEIN-RELATED"/>
    <property type="match status" value="1"/>
</dbReference>
<keyword evidence="3" id="KW-1185">Reference proteome</keyword>
<reference evidence="2 3" key="1">
    <citation type="submission" date="2018-10" db="EMBL/GenBank/DDBJ databases">
        <authorList>
            <person name="Li J."/>
        </authorList>
    </citation>
    <scope>NUCLEOTIDE SEQUENCE [LARGE SCALE GENOMIC DNA]</scope>
    <source>
        <strain evidence="2 3">JCM 11654</strain>
    </source>
</reference>
<sequence length="434" mass="46682">MKRRTLTSVMATAAILALTLTGCGSAGNSVPEGSATMWTLAGGTEPIINDSVARWNKAHESESIKLDSFANDAYKTKVRTAIGAGEGPTFIYSWGGGVLRDYVEAGQVEDLSGFLAENPEVADRYLKSVLPTGQVDGKTYALPNNANTPVMIYFNKKVFEEAGVTPPKTWDDLMSLVKVFKDKGIAPFSLGGQSKWPNLMWLQYLTDRIGGPEVFQAIIDGKPDAWSNPAVLAALTKIQELVDAGGFVTGFSSIAADSGADRALLHTGKAAMLMQGAWAYPTFKTDAPQFVKDGDLGYIPFPAVTGGVGDPQNIVGNPSNFWSVSSKATPEQKKAALAYLKDGMFDAEYTKQLIDTGSVPVVTGVEDQLKKSEDADFLTFTYNLASNAPHFQLSWDQALPSTQGDAMLTNLDQIFLKKITPEEFATNMNKTLGK</sequence>
<organism evidence="2 3">
    <name type="scientific">Mycetocola lacteus</name>
    <dbReference type="NCBI Taxonomy" id="76637"/>
    <lineage>
        <taxon>Bacteria</taxon>
        <taxon>Bacillati</taxon>
        <taxon>Actinomycetota</taxon>
        <taxon>Actinomycetes</taxon>
        <taxon>Micrococcales</taxon>
        <taxon>Microbacteriaceae</taxon>
        <taxon>Mycetocola</taxon>
    </lineage>
</organism>
<gene>
    <name evidence="2" type="ORF">D9V34_14495</name>
</gene>
<keyword evidence="1" id="KW-0732">Signal</keyword>
<proteinExistence type="predicted"/>
<feature type="chain" id="PRO_5018079548" evidence="1">
    <location>
        <begin position="27"/>
        <end position="434"/>
    </location>
</feature>
<dbReference type="Gene3D" id="3.40.190.10">
    <property type="entry name" value="Periplasmic binding protein-like II"/>
    <property type="match status" value="2"/>
</dbReference>
<dbReference type="RefSeq" id="WP_121689206.1">
    <property type="nucleotide sequence ID" value="NZ_RCUY01000014.1"/>
</dbReference>
<evidence type="ECO:0000313" key="3">
    <source>
        <dbReference type="Proteomes" id="UP000269438"/>
    </source>
</evidence>
<name>A0A3L7AH01_9MICO</name>
<dbReference type="OrthoDB" id="8317736at2"/>
<dbReference type="InterPro" id="IPR050490">
    <property type="entry name" value="Bact_solute-bd_prot1"/>
</dbReference>
<dbReference type="PROSITE" id="PS51257">
    <property type="entry name" value="PROKAR_LIPOPROTEIN"/>
    <property type="match status" value="1"/>
</dbReference>
<comment type="caution">
    <text evidence="2">The sequence shown here is derived from an EMBL/GenBank/DDBJ whole genome shotgun (WGS) entry which is preliminary data.</text>
</comment>
<dbReference type="SUPFAM" id="SSF53850">
    <property type="entry name" value="Periplasmic binding protein-like II"/>
    <property type="match status" value="1"/>
</dbReference>
<evidence type="ECO:0000313" key="2">
    <source>
        <dbReference type="EMBL" id="RLP79756.1"/>
    </source>
</evidence>
<dbReference type="PANTHER" id="PTHR43649:SF14">
    <property type="entry name" value="BLR3389 PROTEIN"/>
    <property type="match status" value="1"/>
</dbReference>
<dbReference type="EMBL" id="RCUY01000014">
    <property type="protein sequence ID" value="RLP79756.1"/>
    <property type="molecule type" value="Genomic_DNA"/>
</dbReference>
<evidence type="ECO:0000256" key="1">
    <source>
        <dbReference type="SAM" id="SignalP"/>
    </source>
</evidence>
<feature type="signal peptide" evidence="1">
    <location>
        <begin position="1"/>
        <end position="26"/>
    </location>
</feature>
<dbReference type="Proteomes" id="UP000269438">
    <property type="component" value="Unassembled WGS sequence"/>
</dbReference>
<dbReference type="AlphaFoldDB" id="A0A3L7AH01"/>
<protein>
    <submittedName>
        <fullName evidence="2">Extracellular solute-binding protein</fullName>
    </submittedName>
</protein>
<accession>A0A3L7AH01</accession>